<keyword evidence="3 4" id="KW-0964">Secreted</keyword>
<comment type="caution">
    <text evidence="5">The sequence shown here is derived from an EMBL/GenBank/DDBJ whole genome shotgun (WGS) entry which is preliminary data.</text>
</comment>
<keyword evidence="4" id="KW-0052">Apoplast</keyword>
<dbReference type="Proteomes" id="UP000298416">
    <property type="component" value="Unassembled WGS sequence"/>
</dbReference>
<organism evidence="5">
    <name type="scientific">Salvia splendens</name>
    <name type="common">Scarlet sage</name>
    <dbReference type="NCBI Taxonomy" id="180675"/>
    <lineage>
        <taxon>Eukaryota</taxon>
        <taxon>Viridiplantae</taxon>
        <taxon>Streptophyta</taxon>
        <taxon>Embryophyta</taxon>
        <taxon>Tracheophyta</taxon>
        <taxon>Spermatophyta</taxon>
        <taxon>Magnoliopsida</taxon>
        <taxon>eudicotyledons</taxon>
        <taxon>Gunneridae</taxon>
        <taxon>Pentapetalae</taxon>
        <taxon>asterids</taxon>
        <taxon>lamiids</taxon>
        <taxon>Lamiales</taxon>
        <taxon>Lamiaceae</taxon>
        <taxon>Nepetoideae</taxon>
        <taxon>Mentheae</taxon>
        <taxon>Salviinae</taxon>
        <taxon>Salvia</taxon>
        <taxon>Salvia subgen. Calosphace</taxon>
        <taxon>core Calosphace</taxon>
    </lineage>
</organism>
<evidence type="ECO:0000313" key="5">
    <source>
        <dbReference type="EMBL" id="KAG6410894.1"/>
    </source>
</evidence>
<dbReference type="GO" id="GO:0009699">
    <property type="term" value="P:phenylpropanoid biosynthetic process"/>
    <property type="evidence" value="ECO:0007669"/>
    <property type="project" value="UniProtKB-ARBA"/>
</dbReference>
<dbReference type="PANTHER" id="PTHR21495">
    <property type="entry name" value="NUCLEOPORIN-RELATED"/>
    <property type="match status" value="1"/>
</dbReference>
<evidence type="ECO:0000256" key="4">
    <source>
        <dbReference type="RuleBase" id="RU363099"/>
    </source>
</evidence>
<sequence>MVKIRFYVHDVTGGPNATVQEVAHAAVSSDYPSSFGTILVLDDVITAGPGLDSKELGKFQGIITSADMNVTAMANSLNVVFTSGEYKGSTLSIAGRNQILDRERHIAVVGGTGVFRFTRGYAVVRTYSSRVEDSVLYFVGELTIYTTFCPV</sequence>
<accession>A0A8X8ZP08</accession>
<dbReference type="EMBL" id="PNBA02000010">
    <property type="protein sequence ID" value="KAG6410894.1"/>
    <property type="molecule type" value="Genomic_DNA"/>
</dbReference>
<comment type="similarity">
    <text evidence="1 4">Belongs to the plant dirigent protein family.</text>
</comment>
<dbReference type="Gene3D" id="2.40.480.10">
    <property type="entry name" value="Allene oxide cyclase-like"/>
    <property type="match status" value="1"/>
</dbReference>
<proteinExistence type="inferred from homology"/>
<evidence type="ECO:0000256" key="1">
    <source>
        <dbReference type="ARBA" id="ARBA00010746"/>
    </source>
</evidence>
<dbReference type="AlphaFoldDB" id="A0A8X8ZP08"/>
<gene>
    <name evidence="5" type="ORF">SASPL_128967</name>
</gene>
<evidence type="ECO:0000313" key="6">
    <source>
        <dbReference type="Proteomes" id="UP000298416"/>
    </source>
</evidence>
<dbReference type="InterPro" id="IPR004265">
    <property type="entry name" value="Dirigent"/>
</dbReference>
<protein>
    <recommendedName>
        <fullName evidence="4">Dirigent protein</fullName>
    </recommendedName>
</protein>
<comment type="subunit">
    <text evidence="2 4">Homodimer.</text>
</comment>
<evidence type="ECO:0000256" key="3">
    <source>
        <dbReference type="ARBA" id="ARBA00022525"/>
    </source>
</evidence>
<dbReference type="Pfam" id="PF03018">
    <property type="entry name" value="Dirigent"/>
    <property type="match status" value="1"/>
</dbReference>
<dbReference type="GO" id="GO:0048046">
    <property type="term" value="C:apoplast"/>
    <property type="evidence" value="ECO:0007669"/>
    <property type="project" value="UniProtKB-SubCell"/>
</dbReference>
<comment type="function">
    <text evidence="4">Dirigent proteins impart stereoselectivity on the phenoxy radical-coupling reaction, yielding optically active lignans from two molecules of coniferyl alcohol in the biosynthesis of lignans, flavonolignans, and alkaloids and thus plays a central role in plant secondary metabolism.</text>
</comment>
<name>A0A8X8ZP08_SALSN</name>
<reference evidence="5" key="2">
    <citation type="submission" date="2020-08" db="EMBL/GenBank/DDBJ databases">
        <title>Plant Genome Project.</title>
        <authorList>
            <person name="Zhang R.-G."/>
        </authorList>
    </citation>
    <scope>NUCLEOTIDE SEQUENCE</scope>
    <source>
        <strain evidence="5">Huo1</strain>
        <tissue evidence="5">Leaf</tissue>
    </source>
</reference>
<reference evidence="5" key="1">
    <citation type="submission" date="2018-01" db="EMBL/GenBank/DDBJ databases">
        <authorList>
            <person name="Mao J.F."/>
        </authorList>
    </citation>
    <scope>NUCLEOTIDE SEQUENCE</scope>
    <source>
        <strain evidence="5">Huo1</strain>
        <tissue evidence="5">Leaf</tissue>
    </source>
</reference>
<evidence type="ECO:0000256" key="2">
    <source>
        <dbReference type="ARBA" id="ARBA00011738"/>
    </source>
</evidence>
<comment type="subcellular location">
    <subcellularLocation>
        <location evidence="4">Secreted</location>
        <location evidence="4">Extracellular space</location>
        <location evidence="4">Apoplast</location>
    </subcellularLocation>
</comment>
<dbReference type="InterPro" id="IPR044859">
    <property type="entry name" value="Allene_oxi_cyc_Dirigent"/>
</dbReference>
<keyword evidence="6" id="KW-1185">Reference proteome</keyword>